<dbReference type="CDD" id="cd10001">
    <property type="entry name" value="HDAC_classII_APAH"/>
    <property type="match status" value="1"/>
</dbReference>
<reference evidence="7 8" key="1">
    <citation type="submission" date="2019-04" db="EMBL/GenBank/DDBJ databases">
        <title>Crenobacter sp. nov.</title>
        <authorList>
            <person name="Shi S."/>
        </authorList>
    </citation>
    <scope>NUCLEOTIDE SEQUENCE [LARGE SCALE GENOMIC DNA]</scope>
    <source>
        <strain evidence="7 8">GY 70310</strain>
    </source>
</reference>
<comment type="similarity">
    <text evidence="2">Belongs to the histone deacetylase family.</text>
</comment>
<dbReference type="GO" id="GO:0046872">
    <property type="term" value="F:metal ion binding"/>
    <property type="evidence" value="ECO:0007669"/>
    <property type="project" value="UniProtKB-KW"/>
</dbReference>
<dbReference type="Gene3D" id="3.40.800.20">
    <property type="entry name" value="Histone deacetylase domain"/>
    <property type="match status" value="1"/>
</dbReference>
<keyword evidence="8" id="KW-1185">Reference proteome</keyword>
<dbReference type="AlphaFoldDB" id="A0A4T0V1G6"/>
<accession>A0A4T0V1G6</accession>
<dbReference type="InterPro" id="IPR023801">
    <property type="entry name" value="His_deacetylse_dom"/>
</dbReference>
<keyword evidence="5" id="KW-0862">Zinc</keyword>
<dbReference type="OrthoDB" id="9808367at2"/>
<evidence type="ECO:0000256" key="4">
    <source>
        <dbReference type="ARBA" id="ARBA00022801"/>
    </source>
</evidence>
<gene>
    <name evidence="7" type="ORF">E5K04_05145</name>
</gene>
<dbReference type="InterPro" id="IPR023696">
    <property type="entry name" value="Ureohydrolase_dom_sf"/>
</dbReference>
<evidence type="ECO:0000256" key="2">
    <source>
        <dbReference type="ARBA" id="ARBA00005947"/>
    </source>
</evidence>
<keyword evidence="3" id="KW-0479">Metal-binding</keyword>
<dbReference type="PANTHER" id="PTHR10625:SF17">
    <property type="entry name" value="HISTONE DEACETYLASE 8"/>
    <property type="match status" value="1"/>
</dbReference>
<dbReference type="Proteomes" id="UP000308891">
    <property type="component" value="Unassembled WGS sequence"/>
</dbReference>
<name>A0A4T0V1G6_9NEIS</name>
<evidence type="ECO:0000256" key="5">
    <source>
        <dbReference type="ARBA" id="ARBA00022833"/>
    </source>
</evidence>
<dbReference type="GO" id="GO:0016787">
    <property type="term" value="F:hydrolase activity"/>
    <property type="evidence" value="ECO:0007669"/>
    <property type="project" value="UniProtKB-KW"/>
</dbReference>
<sequence>MLTVYTDAHRLHAGRAELYNGTITPCFEKPERADMVLARVRDSALGEVRAPKDHGLAPVLAVHDEGYVRFWETAWQRWSEGGRDWDALPKMWQVRRLRATIPDHVEGQLCYYSMDAGTPLTAGTWQAITGAANVAVTAADHLLSGAKSAFALTRPPGHHAARDYCGGYCYFNNAAIAAERLRAGGAHRVALLDVDYHHGNGTQDIFYQRDDVLFLSIHGDPRTEYPFFLGHADETGEGAGLGYNANFPLAAGSSVDAWFAALDAACKRIEAYGADALVISLGVDTYEGDPISRFSLAHDDFLRIGQRLARLGLPTQFCFEGGYAVEPIGVNAVNVLQGFELG</sequence>
<dbReference type="GO" id="GO:0004407">
    <property type="term" value="F:histone deacetylase activity"/>
    <property type="evidence" value="ECO:0007669"/>
    <property type="project" value="TreeGrafter"/>
</dbReference>
<dbReference type="PANTHER" id="PTHR10625">
    <property type="entry name" value="HISTONE DEACETYLASE HDAC1-RELATED"/>
    <property type="match status" value="1"/>
</dbReference>
<dbReference type="GO" id="GO:0040029">
    <property type="term" value="P:epigenetic regulation of gene expression"/>
    <property type="evidence" value="ECO:0007669"/>
    <property type="project" value="TreeGrafter"/>
</dbReference>
<comment type="cofactor">
    <cofactor evidence="1">
        <name>Zn(2+)</name>
        <dbReference type="ChEBI" id="CHEBI:29105"/>
    </cofactor>
</comment>
<comment type="caution">
    <text evidence="7">The sequence shown here is derived from an EMBL/GenBank/DDBJ whole genome shotgun (WGS) entry which is preliminary data.</text>
</comment>
<evidence type="ECO:0000256" key="1">
    <source>
        <dbReference type="ARBA" id="ARBA00001947"/>
    </source>
</evidence>
<protein>
    <submittedName>
        <fullName evidence="7">Histone deacetylase family protein</fullName>
    </submittedName>
</protein>
<evidence type="ECO:0000313" key="8">
    <source>
        <dbReference type="Proteomes" id="UP000308891"/>
    </source>
</evidence>
<proteinExistence type="inferred from homology"/>
<evidence type="ECO:0000256" key="3">
    <source>
        <dbReference type="ARBA" id="ARBA00022723"/>
    </source>
</evidence>
<dbReference type="PRINTS" id="PR01270">
    <property type="entry name" value="HDASUPER"/>
</dbReference>
<keyword evidence="4" id="KW-0378">Hydrolase</keyword>
<dbReference type="Pfam" id="PF00850">
    <property type="entry name" value="Hist_deacetyl"/>
    <property type="match status" value="1"/>
</dbReference>
<evidence type="ECO:0000259" key="6">
    <source>
        <dbReference type="Pfam" id="PF00850"/>
    </source>
</evidence>
<dbReference type="SUPFAM" id="SSF52768">
    <property type="entry name" value="Arginase/deacetylase"/>
    <property type="match status" value="1"/>
</dbReference>
<organism evidence="7 8">
    <name type="scientific">Crenobacter intestini</name>
    <dbReference type="NCBI Taxonomy" id="2563443"/>
    <lineage>
        <taxon>Bacteria</taxon>
        <taxon>Pseudomonadati</taxon>
        <taxon>Pseudomonadota</taxon>
        <taxon>Betaproteobacteria</taxon>
        <taxon>Neisseriales</taxon>
        <taxon>Neisseriaceae</taxon>
        <taxon>Crenobacter</taxon>
    </lineage>
</organism>
<feature type="domain" description="Histone deacetylase" evidence="6">
    <location>
        <begin position="28"/>
        <end position="336"/>
    </location>
</feature>
<dbReference type="InterPro" id="IPR037138">
    <property type="entry name" value="His_deacetylse_dom_sf"/>
</dbReference>
<dbReference type="InterPro" id="IPR000286">
    <property type="entry name" value="HDACs"/>
</dbReference>
<dbReference type="RefSeq" id="WP_136551817.1">
    <property type="nucleotide sequence ID" value="NZ_STGJ01000003.1"/>
</dbReference>
<dbReference type="EMBL" id="STGJ01000003">
    <property type="protein sequence ID" value="TIC85368.1"/>
    <property type="molecule type" value="Genomic_DNA"/>
</dbReference>
<evidence type="ECO:0000313" key="7">
    <source>
        <dbReference type="EMBL" id="TIC85368.1"/>
    </source>
</evidence>